<protein>
    <submittedName>
        <fullName evidence="1">Uncharacterized protein</fullName>
    </submittedName>
</protein>
<gene>
    <name evidence="1" type="ORF">A6J39_013995</name>
</gene>
<sequence length="124" mass="13982">MNPKSMNKLIERAKKDPKFFHSLVFDPEKVFSSLDYLDRKNRAHVETINEEEFFSHILGQEYISSYGVNCDNARGARRGFTRFKKAKGTVYVQGDCNFTCAYSCGGTCGGTCSTTCALFTIIHI</sequence>
<dbReference type="AlphaFoldDB" id="A0AAX0WUC9"/>
<dbReference type="Proteomes" id="UP000192511">
    <property type="component" value="Unassembled WGS sequence"/>
</dbReference>
<evidence type="ECO:0000313" key="2">
    <source>
        <dbReference type="Proteomes" id="UP000192511"/>
    </source>
</evidence>
<proteinExistence type="predicted"/>
<organism evidence="1 2">
    <name type="scientific">Legionella anisa</name>
    <dbReference type="NCBI Taxonomy" id="28082"/>
    <lineage>
        <taxon>Bacteria</taxon>
        <taxon>Pseudomonadati</taxon>
        <taxon>Pseudomonadota</taxon>
        <taxon>Gammaproteobacteria</taxon>
        <taxon>Legionellales</taxon>
        <taxon>Legionellaceae</taxon>
        <taxon>Legionella</taxon>
    </lineage>
</organism>
<dbReference type="EMBL" id="NBTX02000004">
    <property type="protein sequence ID" value="PNL62237.1"/>
    <property type="molecule type" value="Genomic_DNA"/>
</dbReference>
<accession>A0AAX0WUC9</accession>
<reference evidence="1" key="1">
    <citation type="submission" date="2017-12" db="EMBL/GenBank/DDBJ databases">
        <title>FDA dAtabase for Regulatory Grade micrObial Sequences (FDA-ARGOS): Supporting development and validation of Infectious Disease Dx tests.</title>
        <authorList>
            <person name="Kerrigan L."/>
            <person name="Tallon L.J."/>
            <person name="Sadzewicz L."/>
            <person name="Sengamalay N."/>
            <person name="Ott S."/>
            <person name="Godinez A."/>
            <person name="Nagaraj S."/>
            <person name="Vavikolanu K."/>
            <person name="Vyas G."/>
            <person name="Nadendla S."/>
            <person name="Aluvathingal J."/>
            <person name="Sichtig H."/>
        </authorList>
    </citation>
    <scope>NUCLEOTIDE SEQUENCE [LARGE SCALE GENOMIC DNA]</scope>
    <source>
        <strain evidence="1">FDAARGOS_200</strain>
    </source>
</reference>
<name>A0AAX0WUC9_9GAMM</name>
<keyword evidence="2" id="KW-1185">Reference proteome</keyword>
<comment type="caution">
    <text evidence="1">The sequence shown here is derived from an EMBL/GenBank/DDBJ whole genome shotgun (WGS) entry which is preliminary data.</text>
</comment>
<evidence type="ECO:0000313" key="1">
    <source>
        <dbReference type="EMBL" id="PNL62237.1"/>
    </source>
</evidence>